<comment type="caution">
    <text evidence="1">The sequence shown here is derived from an EMBL/GenBank/DDBJ whole genome shotgun (WGS) entry which is preliminary data.</text>
</comment>
<name>A0A660SP11_UNCT6</name>
<organism evidence="1 2">
    <name type="scientific">candidate division TA06 bacterium</name>
    <dbReference type="NCBI Taxonomy" id="2250710"/>
    <lineage>
        <taxon>Bacteria</taxon>
        <taxon>Bacteria division TA06</taxon>
    </lineage>
</organism>
<dbReference type="PANTHER" id="PTHR35866:SF1">
    <property type="entry name" value="YKGJ FAMILY CYSTEINE CLUSTER PROTEIN"/>
    <property type="match status" value="1"/>
</dbReference>
<evidence type="ECO:0000313" key="2">
    <source>
        <dbReference type="Proteomes" id="UP000271125"/>
    </source>
</evidence>
<dbReference type="Proteomes" id="UP000271125">
    <property type="component" value="Unassembled WGS sequence"/>
</dbReference>
<dbReference type="Pfam" id="PF03692">
    <property type="entry name" value="CxxCxxCC"/>
    <property type="match status" value="1"/>
</dbReference>
<accession>A0A660SP11</accession>
<dbReference type="EMBL" id="QNBD01000014">
    <property type="protein sequence ID" value="RKX72518.1"/>
    <property type="molecule type" value="Genomic_DNA"/>
</dbReference>
<proteinExistence type="predicted"/>
<sequence>MFLKKLKLLKKKFHYSKGLKFSCIYNCDQCCRGEPGIILVSKDDMENISTYLNISIYDFINNYSTLITDFFSINYGYIKKAYSINETNDGSCIFLKDKKCLIYPVRPLQCRSYPFWPSIIKTEKNWEDEKRYCPGINRGKLYSFEEIYKILEEFSSQNFTIDKSK</sequence>
<evidence type="ECO:0000313" key="1">
    <source>
        <dbReference type="EMBL" id="RKX72518.1"/>
    </source>
</evidence>
<gene>
    <name evidence="1" type="ORF">DRP43_00560</name>
</gene>
<dbReference type="InterPro" id="IPR005358">
    <property type="entry name" value="Puta_zinc/iron-chelating_dom"/>
</dbReference>
<reference evidence="1 2" key="1">
    <citation type="submission" date="2018-06" db="EMBL/GenBank/DDBJ databases">
        <title>Extensive metabolic versatility and redundancy in microbially diverse, dynamic hydrothermal sediments.</title>
        <authorList>
            <person name="Dombrowski N."/>
            <person name="Teske A."/>
            <person name="Baker B.J."/>
        </authorList>
    </citation>
    <scope>NUCLEOTIDE SEQUENCE [LARGE SCALE GENOMIC DNA]</scope>
    <source>
        <strain evidence="1">B10_G13</strain>
    </source>
</reference>
<dbReference type="PANTHER" id="PTHR35866">
    <property type="entry name" value="PUTATIVE-RELATED"/>
    <property type="match status" value="1"/>
</dbReference>
<protein>
    <submittedName>
        <fullName evidence="1">YkgJ family cysteine cluster protein</fullName>
    </submittedName>
</protein>
<dbReference type="AlphaFoldDB" id="A0A660SP11"/>